<proteinExistence type="predicted"/>
<keyword evidence="3" id="KW-1185">Reference proteome</keyword>
<dbReference type="AlphaFoldDB" id="A0A7J0FEJ0"/>
<protein>
    <recommendedName>
        <fullName evidence="4">CCHC-type domain-containing protein</fullName>
    </recommendedName>
</protein>
<gene>
    <name evidence="2" type="ORF">Acr_11g0014280</name>
</gene>
<dbReference type="Proteomes" id="UP000585474">
    <property type="component" value="Unassembled WGS sequence"/>
</dbReference>
<evidence type="ECO:0000256" key="1">
    <source>
        <dbReference type="SAM" id="MobiDB-lite"/>
    </source>
</evidence>
<organism evidence="2 3">
    <name type="scientific">Actinidia rufa</name>
    <dbReference type="NCBI Taxonomy" id="165716"/>
    <lineage>
        <taxon>Eukaryota</taxon>
        <taxon>Viridiplantae</taxon>
        <taxon>Streptophyta</taxon>
        <taxon>Embryophyta</taxon>
        <taxon>Tracheophyta</taxon>
        <taxon>Spermatophyta</taxon>
        <taxon>Magnoliopsida</taxon>
        <taxon>eudicotyledons</taxon>
        <taxon>Gunneridae</taxon>
        <taxon>Pentapetalae</taxon>
        <taxon>asterids</taxon>
        <taxon>Ericales</taxon>
        <taxon>Actinidiaceae</taxon>
        <taxon>Actinidia</taxon>
    </lineage>
</organism>
<name>A0A7J0FEJ0_9ERIC</name>
<sequence>MAAEWPVSGGRRRRFLLAVEWRWLLRTEGARDNTRQQRQPHPNPVFVEEEEAADDEEVGSPFARDLPQGRGRRPIEIGSRRWELERQSKWHSDNFAWADNSYGSRSAAPVIRSNKGVIGVPGQTETTNKAPTTTPNRNNASGEMRCFKCGESGHCATYYWQREHSAKGLFIEGEEIADDGVDELLQDSSLDLAFDGVVQEEQVGGDDGHLLMVCWACFTPREIEGDG</sequence>
<reference evidence="2 3" key="1">
    <citation type="submission" date="2019-07" db="EMBL/GenBank/DDBJ databases">
        <title>De Novo Assembly of kiwifruit Actinidia rufa.</title>
        <authorList>
            <person name="Sugita-Konishi S."/>
            <person name="Sato K."/>
            <person name="Mori E."/>
            <person name="Abe Y."/>
            <person name="Kisaki G."/>
            <person name="Hamano K."/>
            <person name="Suezawa K."/>
            <person name="Otani M."/>
            <person name="Fukuda T."/>
            <person name="Manabe T."/>
            <person name="Gomi K."/>
            <person name="Tabuchi M."/>
            <person name="Akimitsu K."/>
            <person name="Kataoka I."/>
        </authorList>
    </citation>
    <scope>NUCLEOTIDE SEQUENCE [LARGE SCALE GENOMIC DNA]</scope>
    <source>
        <strain evidence="3">cv. Fuchu</strain>
    </source>
</reference>
<feature type="region of interest" description="Disordered" evidence="1">
    <location>
        <begin position="31"/>
        <end position="72"/>
    </location>
</feature>
<comment type="caution">
    <text evidence="2">The sequence shown here is derived from an EMBL/GenBank/DDBJ whole genome shotgun (WGS) entry which is preliminary data.</text>
</comment>
<evidence type="ECO:0000313" key="2">
    <source>
        <dbReference type="EMBL" id="GFY97122.1"/>
    </source>
</evidence>
<evidence type="ECO:0008006" key="4">
    <source>
        <dbReference type="Google" id="ProtNLM"/>
    </source>
</evidence>
<feature type="compositionally biased region" description="Acidic residues" evidence="1">
    <location>
        <begin position="47"/>
        <end position="58"/>
    </location>
</feature>
<evidence type="ECO:0000313" key="3">
    <source>
        <dbReference type="Proteomes" id="UP000585474"/>
    </source>
</evidence>
<dbReference type="EMBL" id="BJWL01000011">
    <property type="protein sequence ID" value="GFY97122.1"/>
    <property type="molecule type" value="Genomic_DNA"/>
</dbReference>
<accession>A0A7J0FEJ0</accession>